<feature type="region of interest" description="Disordered" evidence="1">
    <location>
        <begin position="106"/>
        <end position="169"/>
    </location>
</feature>
<feature type="region of interest" description="Disordered" evidence="1">
    <location>
        <begin position="1"/>
        <end position="20"/>
    </location>
</feature>
<keyword evidence="2" id="KW-1133">Transmembrane helix</keyword>
<comment type="caution">
    <text evidence="3">The sequence shown here is derived from an EMBL/GenBank/DDBJ whole genome shotgun (WGS) entry which is preliminary data.</text>
</comment>
<accession>A0ABS3BKR7</accession>
<protein>
    <submittedName>
        <fullName evidence="3">Uncharacterized protein</fullName>
    </submittedName>
</protein>
<feature type="compositionally biased region" description="Basic and acidic residues" evidence="1">
    <location>
        <begin position="149"/>
        <end position="158"/>
    </location>
</feature>
<dbReference type="EMBL" id="JAFKCW010000001">
    <property type="protein sequence ID" value="MBN7799597.1"/>
    <property type="molecule type" value="Genomic_DNA"/>
</dbReference>
<name>A0ABS3BKR7_9BACT</name>
<proteinExistence type="predicted"/>
<gene>
    <name evidence="3" type="ORF">J0A67_01930</name>
</gene>
<feature type="compositionally biased region" description="Polar residues" evidence="1">
    <location>
        <begin position="112"/>
        <end position="121"/>
    </location>
</feature>
<evidence type="ECO:0000256" key="1">
    <source>
        <dbReference type="SAM" id="MobiDB-lite"/>
    </source>
</evidence>
<evidence type="ECO:0000256" key="2">
    <source>
        <dbReference type="SAM" id="Phobius"/>
    </source>
</evidence>
<feature type="compositionally biased region" description="Low complexity" evidence="1">
    <location>
        <begin position="127"/>
        <end position="143"/>
    </location>
</feature>
<reference evidence="3 4" key="1">
    <citation type="submission" date="2021-03" db="EMBL/GenBank/DDBJ databases">
        <title>novel species isolated from a fishpond in China.</title>
        <authorList>
            <person name="Lu H."/>
            <person name="Cai Z."/>
        </authorList>
    </citation>
    <scope>NUCLEOTIDE SEQUENCE [LARGE SCALE GENOMIC DNA]</scope>
    <source>
        <strain evidence="3 4">JCM 31546</strain>
    </source>
</reference>
<sequence>MAKTNEQFDQHFREKLDGHREKPSALAWERLESQLPQRSKPRLGIWWAVAASVTALLVAGYAFWPSGEPVSEGEFLADQTAITTENPNEDSSEVTKAFAETIKGEEKAASIEKNNTATQPEQDQEPAQKTKPTPTPAQTQIPQNLIAEAENKTTEPENTKSPITAPLPPLQTEELEVAIPELKAPQIERTVAEANTSNEDEPLYRVSIYSNGIKKGEPADKNLITELGKTVGQVEGLLGKVDEGFAELQDRKDNLFAGGISIKKDRAER</sequence>
<evidence type="ECO:0000313" key="3">
    <source>
        <dbReference type="EMBL" id="MBN7799597.1"/>
    </source>
</evidence>
<keyword evidence="2" id="KW-0472">Membrane</keyword>
<dbReference type="RefSeq" id="WP_206567586.1">
    <property type="nucleotide sequence ID" value="NZ_JAFKCW010000001.1"/>
</dbReference>
<evidence type="ECO:0000313" key="4">
    <source>
        <dbReference type="Proteomes" id="UP000664698"/>
    </source>
</evidence>
<feature type="transmembrane region" description="Helical" evidence="2">
    <location>
        <begin position="43"/>
        <end position="64"/>
    </location>
</feature>
<keyword evidence="4" id="KW-1185">Reference proteome</keyword>
<keyword evidence="2" id="KW-0812">Transmembrane</keyword>
<dbReference type="Proteomes" id="UP000664698">
    <property type="component" value="Unassembled WGS sequence"/>
</dbReference>
<organism evidence="3 4">
    <name type="scientific">Algoriphagus aestuariicola</name>
    <dbReference type="NCBI Taxonomy" id="1852016"/>
    <lineage>
        <taxon>Bacteria</taxon>
        <taxon>Pseudomonadati</taxon>
        <taxon>Bacteroidota</taxon>
        <taxon>Cytophagia</taxon>
        <taxon>Cytophagales</taxon>
        <taxon>Cyclobacteriaceae</taxon>
        <taxon>Algoriphagus</taxon>
    </lineage>
</organism>